<dbReference type="KEGG" id="tje:TJEJU_0087"/>
<dbReference type="Gene3D" id="2.40.50.870">
    <property type="entry name" value="Protein of unknown function (DUF3299)"/>
    <property type="match status" value="1"/>
</dbReference>
<feature type="chain" id="PRO_5012104862" description="DUF3299 domain-containing protein" evidence="1">
    <location>
        <begin position="20"/>
        <end position="145"/>
    </location>
</feature>
<dbReference type="EMBL" id="LT899436">
    <property type="protein sequence ID" value="SNR13896.1"/>
    <property type="molecule type" value="Genomic_DNA"/>
</dbReference>
<reference evidence="2 3" key="1">
    <citation type="submission" date="2017-07" db="EMBL/GenBank/DDBJ databases">
        <authorList>
            <person name="Sun Z.S."/>
            <person name="Albrecht U."/>
            <person name="Echele G."/>
            <person name="Lee C.C."/>
        </authorList>
    </citation>
    <scope>NUCLEOTIDE SEQUENCE [LARGE SCALE GENOMIC DNA]</scope>
    <source>
        <strain evidence="3">type strain: KCTC 22618</strain>
    </source>
</reference>
<protein>
    <recommendedName>
        <fullName evidence="4">DUF3299 domain-containing protein</fullName>
    </recommendedName>
</protein>
<organism evidence="2 3">
    <name type="scientific">Tenacibaculum jejuense</name>
    <dbReference type="NCBI Taxonomy" id="584609"/>
    <lineage>
        <taxon>Bacteria</taxon>
        <taxon>Pseudomonadati</taxon>
        <taxon>Bacteroidota</taxon>
        <taxon>Flavobacteriia</taxon>
        <taxon>Flavobacteriales</taxon>
        <taxon>Flavobacteriaceae</taxon>
        <taxon>Tenacibaculum</taxon>
    </lineage>
</organism>
<feature type="signal peptide" evidence="1">
    <location>
        <begin position="1"/>
        <end position="19"/>
    </location>
</feature>
<evidence type="ECO:0000313" key="2">
    <source>
        <dbReference type="EMBL" id="SNR13896.1"/>
    </source>
</evidence>
<gene>
    <name evidence="2" type="ORF">TJEJU_0087</name>
</gene>
<proteinExistence type="predicted"/>
<keyword evidence="1" id="KW-0732">Signal</keyword>
<dbReference type="AlphaFoldDB" id="A0A238U4E6"/>
<evidence type="ECO:0000313" key="3">
    <source>
        <dbReference type="Proteomes" id="UP000215214"/>
    </source>
</evidence>
<evidence type="ECO:0000256" key="1">
    <source>
        <dbReference type="SAM" id="SignalP"/>
    </source>
</evidence>
<accession>A0A238U4E6</accession>
<sequence length="145" mass="16509">MRNSIVLFAFLFTSIFSFSQQKVTWDDLSKVTFTEKYYPKYDDNFLHPKFSESVKNLEGKVITITGYFLSLDPNAKIYILSKGPMSSCFFCGVGGPETAVELQFDTKQKYKTDTIVTVTGTLSLNDSDVEHFNYILSDCTVKIEE</sequence>
<name>A0A238U4E6_9FLAO</name>
<dbReference type="OrthoDB" id="1348500at2"/>
<keyword evidence="3" id="KW-1185">Reference proteome</keyword>
<evidence type="ECO:0008006" key="4">
    <source>
        <dbReference type="Google" id="ProtNLM"/>
    </source>
</evidence>
<dbReference type="Proteomes" id="UP000215214">
    <property type="component" value="Chromosome TJEJU"/>
</dbReference>
<dbReference type="RefSeq" id="WP_095074971.1">
    <property type="nucleotide sequence ID" value="NZ_LT899436.1"/>
</dbReference>